<evidence type="ECO:0000259" key="2">
    <source>
        <dbReference type="Pfam" id="PF05065"/>
    </source>
</evidence>
<protein>
    <submittedName>
        <fullName evidence="3">Phage major capsid protein</fullName>
    </submittedName>
</protein>
<dbReference type="EMBL" id="CP035037">
    <property type="protein sequence ID" value="QAB18728.1"/>
    <property type="molecule type" value="Genomic_DNA"/>
</dbReference>
<dbReference type="EMBL" id="CP035037">
    <property type="protein sequence ID" value="QAB18324.1"/>
    <property type="molecule type" value="Genomic_DNA"/>
</dbReference>
<dbReference type="InterPro" id="IPR054612">
    <property type="entry name" value="Phage_capsid-like_C"/>
</dbReference>
<dbReference type="Pfam" id="PF05065">
    <property type="entry name" value="Phage_capsid"/>
    <property type="match status" value="1"/>
</dbReference>
<dbReference type="InterPro" id="IPR024455">
    <property type="entry name" value="Phage_capsid"/>
</dbReference>
<dbReference type="RefSeq" id="WP_128387215.1">
    <property type="nucleotide sequence ID" value="NZ_CP035037.1"/>
</dbReference>
<evidence type="ECO:0000313" key="3">
    <source>
        <dbReference type="EMBL" id="QAB18324.1"/>
    </source>
</evidence>
<evidence type="ECO:0000313" key="5">
    <source>
        <dbReference type="Proteomes" id="UP000285768"/>
    </source>
</evidence>
<gene>
    <name evidence="3" type="ORF">Leucomu_10715</name>
    <name evidence="4" type="ORF">Leucomu_13150</name>
</gene>
<proteinExistence type="predicted"/>
<sequence>MADISRNDVATLIQEEYSNVFLDAAASSEGSAAIQAFGTVPLGTKITNAPVLTTLPDAYWVSESATASEGVKPTSEATWGNKRFVVEEIAVIIPVHEDVLEDMTEDGLEELSKLGGQAIGKKLDQAVLFGTQKPTTWTDPALLAAAIAGGNVFQISNTPGADDLAGSIFQAAGAVADSGADPTTIFSSSGLRFRLANLRASDGTAILSRTMGDAGSFSDSIAGLDAAFVKNGAWDPAQATALVADKSRVKIGQRQDITVKFLDQATLGTGANQINLAERDMVALRFKARYAYALGNTITANGTSAQPAGAVTPAAAGGEG</sequence>
<accession>A0ABX5QH97</accession>
<keyword evidence="5" id="KW-1185">Reference proteome</keyword>
<name>A0ABX5QH97_9MICO</name>
<feature type="domain" description="Phage capsid-like C-terminal" evidence="2">
    <location>
        <begin position="32"/>
        <end position="294"/>
    </location>
</feature>
<evidence type="ECO:0000256" key="1">
    <source>
        <dbReference type="ARBA" id="ARBA00004328"/>
    </source>
</evidence>
<evidence type="ECO:0000313" key="4">
    <source>
        <dbReference type="EMBL" id="QAB18728.1"/>
    </source>
</evidence>
<reference evidence="3 5" key="1">
    <citation type="submission" date="2019-01" db="EMBL/GenBank/DDBJ databases">
        <title>Leucobacter muris sp. nov. isolated from the nose of a laboratory mouse.</title>
        <authorList>
            <person name="Benga L."/>
            <person name="Sproeer C."/>
            <person name="Schumann P."/>
            <person name="Verbarg S."/>
            <person name="Bunk B."/>
            <person name="Engelhardt E."/>
            <person name="Benten P.M."/>
            <person name="Sager M."/>
        </authorList>
    </citation>
    <scope>NUCLEOTIDE SEQUENCE [LARGE SCALE GENOMIC DNA]</scope>
    <source>
        <strain evidence="3 5">DSM 101948</strain>
    </source>
</reference>
<dbReference type="SUPFAM" id="SSF56563">
    <property type="entry name" value="Major capsid protein gp5"/>
    <property type="match status" value="1"/>
</dbReference>
<organism evidence="3 5">
    <name type="scientific">Leucobacter muris</name>
    <dbReference type="NCBI Taxonomy" id="1935379"/>
    <lineage>
        <taxon>Bacteria</taxon>
        <taxon>Bacillati</taxon>
        <taxon>Actinomycetota</taxon>
        <taxon>Actinomycetes</taxon>
        <taxon>Micrococcales</taxon>
        <taxon>Microbacteriaceae</taxon>
        <taxon>Leucobacter</taxon>
    </lineage>
</organism>
<comment type="subcellular location">
    <subcellularLocation>
        <location evidence="1">Virion</location>
    </subcellularLocation>
</comment>
<dbReference type="NCBIfam" id="TIGR01554">
    <property type="entry name" value="major_cap_HK97"/>
    <property type="match status" value="1"/>
</dbReference>
<dbReference type="Gene3D" id="3.30.2320.10">
    <property type="entry name" value="hypothetical protein PF0899 domain"/>
    <property type="match status" value="1"/>
</dbReference>
<dbReference type="Gene3D" id="3.30.2400.10">
    <property type="entry name" value="Major capsid protein gp5"/>
    <property type="match status" value="1"/>
</dbReference>
<dbReference type="Proteomes" id="UP000285768">
    <property type="component" value="Chromosome"/>
</dbReference>